<keyword evidence="2" id="KW-1185">Reference proteome</keyword>
<sequence>MPDVEAVFSLVVTDGCREERLALPLSYMHRITHPVKQLSSALLLQPRTQKFFLDSHLSRLVQQRIQIQLSSTSTNSNSLCYNNLTERRKAVPNQVSTSTALV</sequence>
<dbReference type="EMBL" id="BMAW01013815">
    <property type="protein sequence ID" value="GFT35915.1"/>
    <property type="molecule type" value="Genomic_DNA"/>
</dbReference>
<comment type="caution">
    <text evidence="1">The sequence shown here is derived from an EMBL/GenBank/DDBJ whole genome shotgun (WGS) entry which is preliminary data.</text>
</comment>
<evidence type="ECO:0000313" key="2">
    <source>
        <dbReference type="Proteomes" id="UP000887013"/>
    </source>
</evidence>
<name>A0A8X6NWR6_NEPPI</name>
<evidence type="ECO:0000313" key="1">
    <source>
        <dbReference type="EMBL" id="GFT35915.1"/>
    </source>
</evidence>
<dbReference type="AlphaFoldDB" id="A0A8X6NWR6"/>
<reference evidence="1" key="1">
    <citation type="submission" date="2020-08" db="EMBL/GenBank/DDBJ databases">
        <title>Multicomponent nature underlies the extraordinary mechanical properties of spider dragline silk.</title>
        <authorList>
            <person name="Kono N."/>
            <person name="Nakamura H."/>
            <person name="Mori M."/>
            <person name="Yoshida Y."/>
            <person name="Ohtoshi R."/>
            <person name="Malay A.D."/>
            <person name="Moran D.A.P."/>
            <person name="Tomita M."/>
            <person name="Numata K."/>
            <person name="Arakawa K."/>
        </authorList>
    </citation>
    <scope>NUCLEOTIDE SEQUENCE</scope>
</reference>
<gene>
    <name evidence="1" type="ORF">NPIL_208111</name>
</gene>
<accession>A0A8X6NWR6</accession>
<proteinExistence type="predicted"/>
<protein>
    <submittedName>
        <fullName evidence="1">Uncharacterized protein</fullName>
    </submittedName>
</protein>
<dbReference type="Proteomes" id="UP000887013">
    <property type="component" value="Unassembled WGS sequence"/>
</dbReference>
<organism evidence="1 2">
    <name type="scientific">Nephila pilipes</name>
    <name type="common">Giant wood spider</name>
    <name type="synonym">Nephila maculata</name>
    <dbReference type="NCBI Taxonomy" id="299642"/>
    <lineage>
        <taxon>Eukaryota</taxon>
        <taxon>Metazoa</taxon>
        <taxon>Ecdysozoa</taxon>
        <taxon>Arthropoda</taxon>
        <taxon>Chelicerata</taxon>
        <taxon>Arachnida</taxon>
        <taxon>Araneae</taxon>
        <taxon>Araneomorphae</taxon>
        <taxon>Entelegynae</taxon>
        <taxon>Araneoidea</taxon>
        <taxon>Nephilidae</taxon>
        <taxon>Nephila</taxon>
    </lineage>
</organism>